<protein>
    <submittedName>
        <fullName evidence="1">7662_t:CDS:1</fullName>
    </submittedName>
</protein>
<dbReference type="Proteomes" id="UP000789405">
    <property type="component" value="Unassembled WGS sequence"/>
</dbReference>
<sequence length="53" mass="5972">EKNVHRYSMTLLQNPSGSVTSDIHLVILTLQNRFQSQWLSSGHEHGSKCFVGC</sequence>
<comment type="caution">
    <text evidence="1">The sequence shown here is derived from an EMBL/GenBank/DDBJ whole genome shotgun (WGS) entry which is preliminary data.</text>
</comment>
<gene>
    <name evidence="1" type="ORF">DERYTH_LOCUS16871</name>
</gene>
<evidence type="ECO:0000313" key="2">
    <source>
        <dbReference type="Proteomes" id="UP000789405"/>
    </source>
</evidence>
<accession>A0A9N9ITG4</accession>
<dbReference type="AlphaFoldDB" id="A0A9N9ITG4"/>
<keyword evidence="2" id="KW-1185">Reference proteome</keyword>
<reference evidence="1" key="1">
    <citation type="submission" date="2021-06" db="EMBL/GenBank/DDBJ databases">
        <authorList>
            <person name="Kallberg Y."/>
            <person name="Tangrot J."/>
            <person name="Rosling A."/>
        </authorList>
    </citation>
    <scope>NUCLEOTIDE SEQUENCE</scope>
    <source>
        <strain evidence="1">MA453B</strain>
    </source>
</reference>
<organism evidence="1 2">
    <name type="scientific">Dentiscutata erythropus</name>
    <dbReference type="NCBI Taxonomy" id="1348616"/>
    <lineage>
        <taxon>Eukaryota</taxon>
        <taxon>Fungi</taxon>
        <taxon>Fungi incertae sedis</taxon>
        <taxon>Mucoromycota</taxon>
        <taxon>Glomeromycotina</taxon>
        <taxon>Glomeromycetes</taxon>
        <taxon>Diversisporales</taxon>
        <taxon>Gigasporaceae</taxon>
        <taxon>Dentiscutata</taxon>
    </lineage>
</organism>
<evidence type="ECO:0000313" key="1">
    <source>
        <dbReference type="EMBL" id="CAG8750698.1"/>
    </source>
</evidence>
<feature type="non-terminal residue" evidence="1">
    <location>
        <position position="1"/>
    </location>
</feature>
<name>A0A9N9ITG4_9GLOM</name>
<dbReference type="EMBL" id="CAJVPY010015240">
    <property type="protein sequence ID" value="CAG8750698.1"/>
    <property type="molecule type" value="Genomic_DNA"/>
</dbReference>
<proteinExistence type="predicted"/>